<evidence type="ECO:0000256" key="1">
    <source>
        <dbReference type="SAM" id="MobiDB-lite"/>
    </source>
</evidence>
<dbReference type="Pfam" id="PF00076">
    <property type="entry name" value="RRM_1"/>
    <property type="match status" value="1"/>
</dbReference>
<evidence type="ECO:0000259" key="2">
    <source>
        <dbReference type="Pfam" id="PF00076"/>
    </source>
</evidence>
<feature type="domain" description="RRM" evidence="2">
    <location>
        <begin position="19"/>
        <end position="82"/>
    </location>
</feature>
<dbReference type="RefSeq" id="XP_043057785.1">
    <property type="nucleotide sequence ID" value="XM_043205527.1"/>
</dbReference>
<sequence length="90" mass="10179">MSTVHISTFSSRNSNPTANISQATSEDQIVRLAGSFGTLSSVSLQQEKSDNTQKAKVVFQQREDAQNCIENLHGYRLDDHYLMTRDYPRN</sequence>
<feature type="region of interest" description="Disordered" evidence="1">
    <location>
        <begin position="1"/>
        <end position="22"/>
    </location>
</feature>
<dbReference type="Proteomes" id="UP001196530">
    <property type="component" value="Unassembled WGS sequence"/>
</dbReference>
<evidence type="ECO:0000313" key="3">
    <source>
        <dbReference type="EMBL" id="KAG7816234.1"/>
    </source>
</evidence>
<protein>
    <recommendedName>
        <fullName evidence="2">RRM domain-containing protein</fullName>
    </recommendedName>
</protein>
<dbReference type="InterPro" id="IPR000504">
    <property type="entry name" value="RRM_dom"/>
</dbReference>
<comment type="caution">
    <text evidence="3">The sequence shown here is derived from an EMBL/GenBank/DDBJ whole genome shotgun (WGS) entry which is preliminary data.</text>
</comment>
<name>A0AAN6I3S7_PICAN</name>
<dbReference type="InterPro" id="IPR035979">
    <property type="entry name" value="RBD_domain_sf"/>
</dbReference>
<dbReference type="Gene3D" id="3.30.70.330">
    <property type="match status" value="1"/>
</dbReference>
<accession>A0AAN6I3S7</accession>
<dbReference type="GO" id="GO:0003723">
    <property type="term" value="F:RNA binding"/>
    <property type="evidence" value="ECO:0007669"/>
    <property type="project" value="InterPro"/>
</dbReference>
<reference evidence="3" key="1">
    <citation type="journal article" date="2021" name="G3 (Bethesda)">
        <title>Genomic diversity, chromosomal rearrangements, and interspecies hybridization in the ogataea polymorpha species complex.</title>
        <authorList>
            <person name="Hanson S.J."/>
            <person name="Cinneide E.O."/>
            <person name="Salzberg L.I."/>
            <person name="Wolfe K.H."/>
            <person name="McGowan J."/>
            <person name="Fitzpatrick D.A."/>
            <person name="Matlin K."/>
        </authorList>
    </citation>
    <scope>NUCLEOTIDE SEQUENCE</scope>
    <source>
        <strain evidence="3">61-244</strain>
    </source>
</reference>
<dbReference type="SUPFAM" id="SSF54928">
    <property type="entry name" value="RNA-binding domain, RBD"/>
    <property type="match status" value="1"/>
</dbReference>
<proteinExistence type="predicted"/>
<dbReference type="GeneID" id="66128841"/>
<evidence type="ECO:0000313" key="4">
    <source>
        <dbReference type="Proteomes" id="UP001196530"/>
    </source>
</evidence>
<organism evidence="3 4">
    <name type="scientific">Pichia angusta</name>
    <name type="common">Yeast</name>
    <name type="synonym">Hansenula polymorpha</name>
    <dbReference type="NCBI Taxonomy" id="870730"/>
    <lineage>
        <taxon>Eukaryota</taxon>
        <taxon>Fungi</taxon>
        <taxon>Dikarya</taxon>
        <taxon>Ascomycota</taxon>
        <taxon>Saccharomycotina</taxon>
        <taxon>Pichiomycetes</taxon>
        <taxon>Pichiales</taxon>
        <taxon>Pichiaceae</taxon>
        <taxon>Ogataea</taxon>
    </lineage>
</organism>
<dbReference type="InterPro" id="IPR012677">
    <property type="entry name" value="Nucleotide-bd_a/b_plait_sf"/>
</dbReference>
<gene>
    <name evidence="3" type="ORF">KL928_004790</name>
</gene>
<dbReference type="EMBL" id="JAHLUX010000011">
    <property type="protein sequence ID" value="KAG7816234.1"/>
    <property type="molecule type" value="Genomic_DNA"/>
</dbReference>
<dbReference type="AlphaFoldDB" id="A0AAN6I3S7"/>
<dbReference type="CDD" id="cd00590">
    <property type="entry name" value="RRM_SF"/>
    <property type="match status" value="1"/>
</dbReference>